<evidence type="ECO:0000313" key="11">
    <source>
        <dbReference type="Proteomes" id="UP000092498"/>
    </source>
</evidence>
<dbReference type="SUPFAM" id="SSF90123">
    <property type="entry name" value="ABC transporter transmembrane region"/>
    <property type="match status" value="1"/>
</dbReference>
<evidence type="ECO:0000259" key="9">
    <source>
        <dbReference type="PROSITE" id="PS50929"/>
    </source>
</evidence>
<dbReference type="InterPro" id="IPR003439">
    <property type="entry name" value="ABC_transporter-like_ATP-bd"/>
</dbReference>
<dbReference type="EMBL" id="CP013244">
    <property type="protein sequence ID" value="ANP45727.1"/>
    <property type="molecule type" value="Genomic_DNA"/>
</dbReference>
<evidence type="ECO:0000313" key="10">
    <source>
        <dbReference type="EMBL" id="ANP45727.1"/>
    </source>
</evidence>
<organism evidence="10 11">
    <name type="scientific">Candidatus Viadribacter manganicus</name>
    <dbReference type="NCBI Taxonomy" id="1759059"/>
    <lineage>
        <taxon>Bacteria</taxon>
        <taxon>Pseudomonadati</taxon>
        <taxon>Pseudomonadota</taxon>
        <taxon>Alphaproteobacteria</taxon>
        <taxon>Hyphomonadales</taxon>
        <taxon>Hyphomonadaceae</taxon>
        <taxon>Candidatus Viadribacter</taxon>
    </lineage>
</organism>
<feature type="transmembrane region" description="Helical" evidence="7">
    <location>
        <begin position="80"/>
        <end position="102"/>
    </location>
</feature>
<dbReference type="PROSITE" id="PS50929">
    <property type="entry name" value="ABC_TM1F"/>
    <property type="match status" value="1"/>
</dbReference>
<feature type="domain" description="ABC transporter" evidence="8">
    <location>
        <begin position="387"/>
        <end position="628"/>
    </location>
</feature>
<dbReference type="AlphaFoldDB" id="A0A1B1AGP8"/>
<dbReference type="Gene3D" id="1.20.1560.10">
    <property type="entry name" value="ABC transporter type 1, transmembrane domain"/>
    <property type="match status" value="1"/>
</dbReference>
<dbReference type="GO" id="GO:0005524">
    <property type="term" value="F:ATP binding"/>
    <property type="evidence" value="ECO:0007669"/>
    <property type="project" value="UniProtKB-KW"/>
</dbReference>
<dbReference type="SMART" id="SM00382">
    <property type="entry name" value="AAA"/>
    <property type="match status" value="1"/>
</dbReference>
<protein>
    <recommendedName>
        <fullName evidence="12">Type I secretion system permease/ATPase</fullName>
    </recommendedName>
</protein>
<dbReference type="SUPFAM" id="SSF52540">
    <property type="entry name" value="P-loop containing nucleoside triphosphate hydrolases"/>
    <property type="match status" value="1"/>
</dbReference>
<dbReference type="PANTHER" id="PTHR24221">
    <property type="entry name" value="ATP-BINDING CASSETTE SUB-FAMILY B"/>
    <property type="match status" value="1"/>
</dbReference>
<evidence type="ECO:0000256" key="2">
    <source>
        <dbReference type="ARBA" id="ARBA00022692"/>
    </source>
</evidence>
<dbReference type="GO" id="GO:0005886">
    <property type="term" value="C:plasma membrane"/>
    <property type="evidence" value="ECO:0007669"/>
    <property type="project" value="UniProtKB-SubCell"/>
</dbReference>
<keyword evidence="2 7" id="KW-0812">Transmembrane</keyword>
<dbReference type="InterPro" id="IPR039421">
    <property type="entry name" value="Type_1_exporter"/>
</dbReference>
<dbReference type="GO" id="GO:0030253">
    <property type="term" value="P:protein secretion by the type I secretion system"/>
    <property type="evidence" value="ECO:0007669"/>
    <property type="project" value="InterPro"/>
</dbReference>
<proteinExistence type="predicted"/>
<comment type="subcellular location">
    <subcellularLocation>
        <location evidence="1">Cell membrane</location>
        <topology evidence="1">Multi-pass membrane protein</topology>
    </subcellularLocation>
</comment>
<dbReference type="InParanoid" id="A0A1B1AGP8"/>
<dbReference type="PROSITE" id="PS00211">
    <property type="entry name" value="ABC_TRANSPORTER_1"/>
    <property type="match status" value="1"/>
</dbReference>
<dbReference type="InterPro" id="IPR011527">
    <property type="entry name" value="ABC1_TM_dom"/>
</dbReference>
<name>A0A1B1AGP8_9PROT</name>
<dbReference type="GO" id="GO:0140359">
    <property type="term" value="F:ABC-type transporter activity"/>
    <property type="evidence" value="ECO:0007669"/>
    <property type="project" value="InterPro"/>
</dbReference>
<feature type="transmembrane region" description="Helical" evidence="7">
    <location>
        <begin position="114"/>
        <end position="134"/>
    </location>
</feature>
<dbReference type="InterPro" id="IPR010128">
    <property type="entry name" value="ATPase_T1SS_PrtD-like"/>
</dbReference>
<feature type="domain" description="ABC transmembrane type-1" evidence="9">
    <location>
        <begin position="81"/>
        <end position="356"/>
    </location>
</feature>
<keyword evidence="4" id="KW-0067">ATP-binding</keyword>
<gene>
    <name evidence="10" type="ORF">ATE48_07245</name>
</gene>
<evidence type="ECO:0000256" key="4">
    <source>
        <dbReference type="ARBA" id="ARBA00022840"/>
    </source>
</evidence>
<dbReference type="STRING" id="1759059.ATE48_07245"/>
<keyword evidence="11" id="KW-1185">Reference proteome</keyword>
<dbReference type="Pfam" id="PF00664">
    <property type="entry name" value="ABC_membrane"/>
    <property type="match status" value="1"/>
</dbReference>
<dbReference type="NCBIfam" id="TIGR01842">
    <property type="entry name" value="type_I_sec_PrtD"/>
    <property type="match status" value="1"/>
</dbReference>
<dbReference type="GO" id="GO:0030256">
    <property type="term" value="C:type I protein secretion system complex"/>
    <property type="evidence" value="ECO:0007669"/>
    <property type="project" value="InterPro"/>
</dbReference>
<evidence type="ECO:0008006" key="12">
    <source>
        <dbReference type="Google" id="ProtNLM"/>
    </source>
</evidence>
<dbReference type="InterPro" id="IPR027417">
    <property type="entry name" value="P-loop_NTPase"/>
</dbReference>
<evidence type="ECO:0000256" key="5">
    <source>
        <dbReference type="ARBA" id="ARBA00022989"/>
    </source>
</evidence>
<keyword evidence="6 7" id="KW-0472">Membrane</keyword>
<evidence type="ECO:0000256" key="7">
    <source>
        <dbReference type="SAM" id="Phobius"/>
    </source>
</evidence>
<dbReference type="InterPro" id="IPR003593">
    <property type="entry name" value="AAA+_ATPase"/>
</dbReference>
<reference evidence="10 11" key="1">
    <citation type="submission" date="2015-11" db="EMBL/GenBank/DDBJ databases">
        <title>Whole-Genome Sequence of Candidatus Oderbacter manganicum from the National Park Lower Oder Valley, Germany.</title>
        <authorList>
            <person name="Braun B."/>
            <person name="Liere K."/>
            <person name="Szewzyk U."/>
        </authorList>
    </citation>
    <scope>NUCLEOTIDE SEQUENCE [LARGE SCALE GENOMIC DNA]</scope>
    <source>
        <strain evidence="10 11">OTSz_A_272</strain>
    </source>
</reference>
<dbReference type="Gene3D" id="3.40.50.300">
    <property type="entry name" value="P-loop containing nucleotide triphosphate hydrolases"/>
    <property type="match status" value="1"/>
</dbReference>
<evidence type="ECO:0000256" key="1">
    <source>
        <dbReference type="ARBA" id="ARBA00004651"/>
    </source>
</evidence>
<sequence>MGRSVAGLRFKLPNVSGLTAKLGASAPGSLWAKISAPPLALWARVRGAIDRFFNAPIQSVPAWTSGQMLNAALMNMRTHVVLIFIFSAAINILYLAPSLYMLQVYDRVIPTGGVLTLVLLSVILVGAFSIMALLDGVRGRLLARAAVRVERLAADAVIEAGMRARRAGAQPEASARDLDNLRAGITSPAAIGLLDLPWTPLFVFICFVIHFWIGVLALAGAALIFLLALANERRTRDDIAGLSALATRFYSASEADLSASETIHALGANRRFRQRRAAARAEFVGAQTGLAITGAGYAAATKAMRMLLQSAALGLGAYLAVERQISPGAIIAATILTARAFAPVEQIVGGWRQIGLAYASYEALKKLFSGAPPQLQRTPLPAPQGKLSLEQVSATAPDGRTMALQAVSFQLEPGEILGVIGPSGAGKTTLARVLAGACIPRMGAVRLDNARYSDWDEEALASHIGYLPQRIELFDGTVADNIAAFASKDGGANAIGEKVVAAAMQAGAHELILRLPRGYETELGTLGAGLSPGQAQRVALARALYNDPRLVVLDEPNSHLDAEGEAALTGAIQAVRARGGVVVVMAHRAGVINVVDKLMLMREGRIVEFGPRQAVLAKLQAAAGAAAPVGAER</sequence>
<keyword evidence="5 7" id="KW-1133">Transmembrane helix</keyword>
<keyword evidence="3" id="KW-0547">Nucleotide-binding</keyword>
<dbReference type="PANTHER" id="PTHR24221:SF248">
    <property type="entry name" value="ABC TRANSPORTER TRANSMEMBRANE REGION"/>
    <property type="match status" value="1"/>
</dbReference>
<dbReference type="InterPro" id="IPR036640">
    <property type="entry name" value="ABC1_TM_sf"/>
</dbReference>
<dbReference type="GO" id="GO:0034040">
    <property type="term" value="F:ATPase-coupled lipid transmembrane transporter activity"/>
    <property type="evidence" value="ECO:0007669"/>
    <property type="project" value="TreeGrafter"/>
</dbReference>
<dbReference type="Proteomes" id="UP000092498">
    <property type="component" value="Chromosome"/>
</dbReference>
<evidence type="ECO:0000256" key="3">
    <source>
        <dbReference type="ARBA" id="ARBA00022741"/>
    </source>
</evidence>
<dbReference type="Pfam" id="PF00005">
    <property type="entry name" value="ABC_tran"/>
    <property type="match status" value="1"/>
</dbReference>
<dbReference type="GO" id="GO:0016887">
    <property type="term" value="F:ATP hydrolysis activity"/>
    <property type="evidence" value="ECO:0007669"/>
    <property type="project" value="InterPro"/>
</dbReference>
<dbReference type="InterPro" id="IPR017871">
    <property type="entry name" value="ABC_transporter-like_CS"/>
</dbReference>
<accession>A0A1B1AGP8</accession>
<dbReference type="OrthoDB" id="9787557at2"/>
<dbReference type="KEGG" id="cbot:ATE48_07245"/>
<evidence type="ECO:0000256" key="6">
    <source>
        <dbReference type="ARBA" id="ARBA00023136"/>
    </source>
</evidence>
<dbReference type="PROSITE" id="PS50893">
    <property type="entry name" value="ABC_TRANSPORTER_2"/>
    <property type="match status" value="1"/>
</dbReference>
<evidence type="ECO:0000259" key="8">
    <source>
        <dbReference type="PROSITE" id="PS50893"/>
    </source>
</evidence>
<feature type="transmembrane region" description="Helical" evidence="7">
    <location>
        <begin position="201"/>
        <end position="229"/>
    </location>
</feature>